<feature type="domain" description="Creatinase N-terminal" evidence="2">
    <location>
        <begin position="18"/>
        <end position="147"/>
    </location>
</feature>
<dbReference type="InterPro" id="IPR000587">
    <property type="entry name" value="Creatinase_N"/>
</dbReference>
<dbReference type="InterPro" id="IPR036005">
    <property type="entry name" value="Creatinase/aminopeptidase-like"/>
</dbReference>
<dbReference type="InterPro" id="IPR000994">
    <property type="entry name" value="Pept_M24"/>
</dbReference>
<protein>
    <submittedName>
        <fullName evidence="3">Aminopeptidase P family protein</fullName>
    </submittedName>
</protein>
<keyword evidence="3" id="KW-0645">Protease</keyword>
<feature type="domain" description="Peptidase M24" evidence="1">
    <location>
        <begin position="156"/>
        <end position="365"/>
    </location>
</feature>
<dbReference type="Gene3D" id="3.40.350.10">
    <property type="entry name" value="Creatinase/prolidase N-terminal domain"/>
    <property type="match status" value="1"/>
</dbReference>
<dbReference type="OrthoDB" id="9803194at2"/>
<dbReference type="PANTHER" id="PTHR46112">
    <property type="entry name" value="AMINOPEPTIDASE"/>
    <property type="match status" value="1"/>
</dbReference>
<dbReference type="Pfam" id="PF00557">
    <property type="entry name" value="Peptidase_M24"/>
    <property type="match status" value="1"/>
</dbReference>
<dbReference type="PANTHER" id="PTHR46112:SF2">
    <property type="entry name" value="XAA-PRO AMINOPEPTIDASE P-RELATED"/>
    <property type="match status" value="1"/>
</dbReference>
<keyword evidence="3" id="KW-0031">Aminopeptidase</keyword>
<dbReference type="SUPFAM" id="SSF53092">
    <property type="entry name" value="Creatinase/prolidase N-terminal domain"/>
    <property type="match status" value="1"/>
</dbReference>
<reference evidence="3 4" key="1">
    <citation type="submission" date="2018-12" db="EMBL/GenBank/DDBJ databases">
        <title>three novel Halomonas strain isolated from plants.</title>
        <authorList>
            <person name="Sun C."/>
        </authorList>
    </citation>
    <scope>NUCLEOTIDE SEQUENCE [LARGE SCALE GENOMIC DNA]</scope>
    <source>
        <strain evidence="3 4">RC</strain>
    </source>
</reference>
<name>A0A433L8A2_9GAMM</name>
<evidence type="ECO:0000313" key="4">
    <source>
        <dbReference type="Proteomes" id="UP000286912"/>
    </source>
</evidence>
<keyword evidence="4" id="KW-1185">Reference proteome</keyword>
<dbReference type="SUPFAM" id="SSF55920">
    <property type="entry name" value="Creatinase/aminopeptidase"/>
    <property type="match status" value="1"/>
</dbReference>
<dbReference type="Pfam" id="PF01321">
    <property type="entry name" value="Creatinase_N"/>
    <property type="match status" value="1"/>
</dbReference>
<dbReference type="InterPro" id="IPR029149">
    <property type="entry name" value="Creatin/AminoP/Spt16_N"/>
</dbReference>
<evidence type="ECO:0000259" key="2">
    <source>
        <dbReference type="Pfam" id="PF01321"/>
    </source>
</evidence>
<dbReference type="EMBL" id="RZHD01000010">
    <property type="protein sequence ID" value="RUR43596.1"/>
    <property type="molecule type" value="Genomic_DNA"/>
</dbReference>
<dbReference type="Proteomes" id="UP000286912">
    <property type="component" value="Unassembled WGS sequence"/>
</dbReference>
<dbReference type="RefSeq" id="WP_126982078.1">
    <property type="nucleotide sequence ID" value="NZ_RZHD01000010.1"/>
</dbReference>
<dbReference type="AlphaFoldDB" id="A0A433L8A2"/>
<proteinExistence type="predicted"/>
<dbReference type="InterPro" id="IPR050659">
    <property type="entry name" value="Peptidase_M24B"/>
</dbReference>
<comment type="caution">
    <text evidence="3">The sequence shown here is derived from an EMBL/GenBank/DDBJ whole genome shotgun (WGS) entry which is preliminary data.</text>
</comment>
<gene>
    <name evidence="3" type="ORF">ELY37_18085</name>
</gene>
<dbReference type="GO" id="GO:0004177">
    <property type="term" value="F:aminopeptidase activity"/>
    <property type="evidence" value="ECO:0007669"/>
    <property type="project" value="UniProtKB-KW"/>
</dbReference>
<dbReference type="Gene3D" id="3.90.230.10">
    <property type="entry name" value="Creatinase/methionine aminopeptidase superfamily"/>
    <property type="match status" value="1"/>
</dbReference>
<evidence type="ECO:0000259" key="1">
    <source>
        <dbReference type="Pfam" id="PF00557"/>
    </source>
</evidence>
<evidence type="ECO:0000313" key="3">
    <source>
        <dbReference type="EMBL" id="RUR43596.1"/>
    </source>
</evidence>
<organism evidence="3 4">
    <name type="scientific">Vreelandella populi</name>
    <dbReference type="NCBI Taxonomy" id="2498858"/>
    <lineage>
        <taxon>Bacteria</taxon>
        <taxon>Pseudomonadati</taxon>
        <taxon>Pseudomonadota</taxon>
        <taxon>Gammaproteobacteria</taxon>
        <taxon>Oceanospirillales</taxon>
        <taxon>Halomonadaceae</taxon>
        <taxon>Vreelandella</taxon>
    </lineage>
</organism>
<sequence>MQIEPIHYAPPEEEISARIARVQEKMAEQKLDWYVSCHPDNIYYLTNFANFVHERVFVLMIPARGVPHFLAPLLEMPHIRSRSVGKIELVDYFEFPAPVGNNWFDKMKAVLGSSARIGVESVCQLQVYNAINAERIQSDIIDDLRMIKSPYEMGRMAYTGRIASTAMLDLLDEATPGRSLGEVSSRGTGLMFEMLRRDDPSINPRATRLNAVFHPAQYSHDPHNFGDLDMRMQEGGPHVSIVNAVMNGYGSEIERTFFLGHVPEAAKKPYEVMMEARELTFEMVKPGMRMCDVDKAVNDLFKKAGYTENLLHRAGHGMGVTAHEAPFLAEGDTRVIEPGMSFTVEPGIYFPGNGGFRHSDTILVTGNGNISLTEAPASLEAMIL</sequence>
<accession>A0A433L8A2</accession>
<keyword evidence="3" id="KW-0378">Hydrolase</keyword>